<dbReference type="SUPFAM" id="SSF53955">
    <property type="entry name" value="Lysozyme-like"/>
    <property type="match status" value="1"/>
</dbReference>
<evidence type="ECO:0000313" key="2">
    <source>
        <dbReference type="Proteomes" id="UP000254893"/>
    </source>
</evidence>
<sequence>MNKTQRIKQLQTMVGAKADGIIGNETLSKFAEKYKKTKAQVAHFFGNIHHETYYTIERENMNYTAPRIMEIFGVGKHSAKITVAEAGRLAGNPYNLAERVYGLGNPRKAKELGNTKIGDGFKYRGGGALQCTGGNDYLTYGTMLGIDLYNTPDLIIGDAYFLSAIAEFDLRKIWDLALDISENSIRAVCRKVNGGFNGLDDRRSKTLYYYNLMR</sequence>
<dbReference type="Gene3D" id="1.10.530.10">
    <property type="match status" value="1"/>
</dbReference>
<protein>
    <submittedName>
        <fullName evidence="1">Predicted chitinase</fullName>
    </submittedName>
</protein>
<reference evidence="1 2" key="1">
    <citation type="submission" date="2018-06" db="EMBL/GenBank/DDBJ databases">
        <authorList>
            <consortium name="Pathogen Informatics"/>
            <person name="Doyle S."/>
        </authorList>
    </citation>
    <scope>NUCLEOTIDE SEQUENCE [LARGE SCALE GENOMIC DNA]</scope>
    <source>
        <strain evidence="1 2">NCTC11388</strain>
    </source>
</reference>
<gene>
    <name evidence="1" type="ORF">NCTC11388_02819</name>
</gene>
<organism evidence="1 2">
    <name type="scientific">Sphingobacterium spiritivorum</name>
    <name type="common">Flavobacterium spiritivorum</name>
    <dbReference type="NCBI Taxonomy" id="258"/>
    <lineage>
        <taxon>Bacteria</taxon>
        <taxon>Pseudomonadati</taxon>
        <taxon>Bacteroidota</taxon>
        <taxon>Sphingobacteriia</taxon>
        <taxon>Sphingobacteriales</taxon>
        <taxon>Sphingobacteriaceae</taxon>
        <taxon>Sphingobacterium</taxon>
    </lineage>
</organism>
<dbReference type="RefSeq" id="WP_115170559.1">
    <property type="nucleotide sequence ID" value="NZ_UGYW01000002.1"/>
</dbReference>
<dbReference type="EMBL" id="UGYW01000002">
    <property type="protein sequence ID" value="SUJ19032.1"/>
    <property type="molecule type" value="Genomic_DNA"/>
</dbReference>
<name>A0A380CEM2_SPHSI</name>
<accession>A0A380CEM2</accession>
<evidence type="ECO:0000313" key="1">
    <source>
        <dbReference type="EMBL" id="SUJ19032.1"/>
    </source>
</evidence>
<dbReference type="InterPro" id="IPR023346">
    <property type="entry name" value="Lysozyme-like_dom_sf"/>
</dbReference>
<dbReference type="AlphaFoldDB" id="A0A380CEM2"/>
<dbReference type="Proteomes" id="UP000254893">
    <property type="component" value="Unassembled WGS sequence"/>
</dbReference>
<proteinExistence type="predicted"/>